<proteinExistence type="predicted"/>
<accession>A0A8S5LXS6</accession>
<evidence type="ECO:0000313" key="1">
    <source>
        <dbReference type="EMBL" id="DAD74722.1"/>
    </source>
</evidence>
<organism evidence="1">
    <name type="scientific">CrAss-like virus sp. ctRQZ5</name>
    <dbReference type="NCBI Taxonomy" id="2826824"/>
    <lineage>
        <taxon>Viruses</taxon>
        <taxon>Duplodnaviria</taxon>
        <taxon>Heunggongvirae</taxon>
        <taxon>Uroviricota</taxon>
        <taxon>Caudoviricetes</taxon>
        <taxon>Crassvirales</taxon>
    </lineage>
</organism>
<dbReference type="EMBL" id="BK014764">
    <property type="protein sequence ID" value="DAD74722.1"/>
    <property type="molecule type" value="Genomic_DNA"/>
</dbReference>
<protein>
    <submittedName>
        <fullName evidence="1">Uncharacterized protein</fullName>
    </submittedName>
</protein>
<sequence>MSSSNYMRIISSSSMSINSILCISNQLLKLINLRLQIIICISSISNLLVN</sequence>
<name>A0A8S5LXS6_9CAUD</name>
<reference evidence="1" key="1">
    <citation type="journal article" date="2021" name="Proc. Natl. Acad. Sci. U.S.A.">
        <title>A Catalog of Tens of Thousands of Viruses from Human Metagenomes Reveals Hidden Associations with Chronic Diseases.</title>
        <authorList>
            <person name="Tisza M.J."/>
            <person name="Buck C.B."/>
        </authorList>
    </citation>
    <scope>NUCLEOTIDE SEQUENCE</scope>
    <source>
        <strain evidence="1">CtRQZ5</strain>
    </source>
</reference>